<comment type="catalytic activity">
    <reaction evidence="3">
        <text>Hydrolysis of (1-&gt;4)-beta-linkages between N-acetylmuramic acid and N-acetyl-D-glucosamine residues in a peptidoglycan and between N-acetyl-D-glucosamine residues in chitodextrins.</text>
        <dbReference type="EC" id="3.2.1.17"/>
    </reaction>
</comment>
<dbReference type="Proteomes" id="UP000005266">
    <property type="component" value="Segment"/>
</dbReference>
<dbReference type="GO" id="GO:0042742">
    <property type="term" value="P:defense response to bacterium"/>
    <property type="evidence" value="ECO:0007669"/>
    <property type="project" value="UniProtKB-KW"/>
</dbReference>
<dbReference type="GO" id="GO:0003796">
    <property type="term" value="F:lysozyme activity"/>
    <property type="evidence" value="ECO:0007669"/>
    <property type="project" value="UniProtKB-EC"/>
</dbReference>
<evidence type="ECO:0000256" key="3">
    <source>
        <dbReference type="RuleBase" id="RU003788"/>
    </source>
</evidence>
<sequence length="196" mass="22793">MITIDQYKKEERKQTIHRSINTALSVVIVVFGFFFIKAQVTPMYEQLTGITEQKQINKMIYSEIVQINADEGYRRCVYNDTEGYPTVGWGHKLLPHEKFKCIDPTYAVALLRKDYEYAKRDVKSRYPWANDDLQLVLINMTFNMGAIGLSKFEDTLAFLKAEEYDLAAGELLDSKYARKLPRRASSMAVRIMRLQQ</sequence>
<keyword evidence="1 3" id="KW-0929">Antimicrobial</keyword>
<protein>
    <recommendedName>
        <fullName evidence="3">Lysozyme</fullName>
        <ecNumber evidence="3">3.2.1.17</ecNumber>
    </recommendedName>
</protein>
<keyword evidence="4" id="KW-0812">Transmembrane</keyword>
<dbReference type="EMBL" id="HQ317390">
    <property type="protein sequence ID" value="AFK66638.1"/>
    <property type="molecule type" value="Genomic_DNA"/>
</dbReference>
<comment type="similarity">
    <text evidence="3">Belongs to the glycosyl hydrolase 24 family.</text>
</comment>
<dbReference type="InterPro" id="IPR023347">
    <property type="entry name" value="Lysozyme_dom_sf"/>
</dbReference>
<evidence type="ECO:0000256" key="1">
    <source>
        <dbReference type="ARBA" id="ARBA00022529"/>
    </source>
</evidence>
<gene>
    <name evidence="5" type="ORF">COPG_00042</name>
</gene>
<organism evidence="5 6">
    <name type="scientific">Colwellia phage 9A</name>
    <dbReference type="NCBI Taxonomy" id="765765"/>
    <lineage>
        <taxon>Viruses</taxon>
        <taxon>Duplodnaviria</taxon>
        <taxon>Heunggongvirae</taxon>
        <taxon>Uroviricota</taxon>
        <taxon>Caudoviricetes</taxon>
        <taxon>Franklinbayvirus</taxon>
        <taxon>Franklinbayvirus fv9A</taxon>
    </lineage>
</organism>
<keyword evidence="2 3" id="KW-0081">Bacteriolytic enzyme</keyword>
<feature type="transmembrane region" description="Helical" evidence="4">
    <location>
        <begin position="20"/>
        <end position="36"/>
    </location>
</feature>
<accession>I3UMC3</accession>
<dbReference type="GO" id="GO:0009253">
    <property type="term" value="P:peptidoglycan catabolic process"/>
    <property type="evidence" value="ECO:0007669"/>
    <property type="project" value="InterPro"/>
</dbReference>
<dbReference type="EC" id="3.2.1.17" evidence="3"/>
<dbReference type="SUPFAM" id="SSF53955">
    <property type="entry name" value="Lysozyme-like"/>
    <property type="match status" value="1"/>
</dbReference>
<dbReference type="GO" id="GO:0031640">
    <property type="term" value="P:killing of cells of another organism"/>
    <property type="evidence" value="ECO:0007669"/>
    <property type="project" value="UniProtKB-KW"/>
</dbReference>
<dbReference type="Pfam" id="PF00959">
    <property type="entry name" value="Phage_lysozyme"/>
    <property type="match status" value="1"/>
</dbReference>
<evidence type="ECO:0000256" key="2">
    <source>
        <dbReference type="ARBA" id="ARBA00022638"/>
    </source>
</evidence>
<dbReference type="PANTHER" id="PTHR37406:SF1">
    <property type="entry name" value="T4-TYPE LYSOZYME 1-RELATED"/>
    <property type="match status" value="1"/>
</dbReference>
<dbReference type="GO" id="GO:0016998">
    <property type="term" value="P:cell wall macromolecule catabolic process"/>
    <property type="evidence" value="ECO:0007669"/>
    <property type="project" value="InterPro"/>
</dbReference>
<name>I3UMC3_9CAUD</name>
<evidence type="ECO:0000313" key="5">
    <source>
        <dbReference type="EMBL" id="AFK66638.1"/>
    </source>
</evidence>
<dbReference type="OrthoDB" id="2186at10239"/>
<dbReference type="PANTHER" id="PTHR37406">
    <property type="entry name" value="T4-TYPE LYSOZYME 1-RELATED"/>
    <property type="match status" value="1"/>
</dbReference>
<dbReference type="SMR" id="I3UMC3"/>
<proteinExistence type="inferred from homology"/>
<dbReference type="InterPro" id="IPR023346">
    <property type="entry name" value="Lysozyme-like_dom_sf"/>
</dbReference>
<dbReference type="GeneID" id="13165459"/>
<dbReference type="InterPro" id="IPR052619">
    <property type="entry name" value="Phage_lysozyme-like"/>
</dbReference>
<keyword evidence="3" id="KW-0326">Glycosidase</keyword>
<dbReference type="RefSeq" id="YP_006489228.1">
    <property type="nucleotide sequence ID" value="NC_018088.1"/>
</dbReference>
<keyword evidence="3" id="KW-0378">Hydrolase</keyword>
<evidence type="ECO:0000313" key="6">
    <source>
        <dbReference type="Proteomes" id="UP000005266"/>
    </source>
</evidence>
<dbReference type="InterPro" id="IPR002196">
    <property type="entry name" value="Glyco_hydro_24"/>
</dbReference>
<dbReference type="KEGG" id="vg:13165459"/>
<keyword evidence="6" id="KW-1185">Reference proteome</keyword>
<keyword evidence="4" id="KW-1133">Transmembrane helix</keyword>
<reference evidence="5 6" key="1">
    <citation type="journal article" date="2013" name="Extremophiles">
        <title>Genomic analysis of cold-active Colwelliaphage 9A and psychrophilic phage-host interactions.</title>
        <authorList>
            <person name="Colangelo-Lillis J.R."/>
            <person name="Deming J.W."/>
        </authorList>
    </citation>
    <scope>NUCLEOTIDE SEQUENCE [LARGE SCALE GENOMIC DNA]</scope>
    <source>
        <strain evidence="5">9A</strain>
    </source>
</reference>
<evidence type="ECO:0000256" key="4">
    <source>
        <dbReference type="SAM" id="Phobius"/>
    </source>
</evidence>
<keyword evidence="4" id="KW-0472">Membrane</keyword>
<dbReference type="Gene3D" id="1.10.530.40">
    <property type="match status" value="1"/>
</dbReference>